<dbReference type="RefSeq" id="WP_050449933.1">
    <property type="nucleotide sequence ID" value="NZ_JAOEJJ010000001.1"/>
</dbReference>
<dbReference type="InterPro" id="IPR050388">
    <property type="entry name" value="ABC_Ni/Peptide_Import"/>
</dbReference>
<dbReference type="Pfam" id="PF00005">
    <property type="entry name" value="ABC_tran"/>
    <property type="match status" value="1"/>
</dbReference>
<evidence type="ECO:0000256" key="5">
    <source>
        <dbReference type="ARBA" id="ARBA00022741"/>
    </source>
</evidence>
<reference evidence="9 10" key="1">
    <citation type="submission" date="2015-07" db="EMBL/GenBank/DDBJ databases">
        <title>Draft genome of Achromobacter spanius.</title>
        <authorList>
            <person name="Wang X."/>
        </authorList>
    </citation>
    <scope>NUCLEOTIDE SEQUENCE [LARGE SCALE GENOMIC DNA]</scope>
    <source>
        <strain evidence="9 10">CGMCC9173</strain>
    </source>
</reference>
<comment type="similarity">
    <text evidence="2">Belongs to the ABC transporter superfamily.</text>
</comment>
<dbReference type="InterPro" id="IPR017871">
    <property type="entry name" value="ABC_transporter-like_CS"/>
</dbReference>
<dbReference type="GO" id="GO:0015833">
    <property type="term" value="P:peptide transport"/>
    <property type="evidence" value="ECO:0007669"/>
    <property type="project" value="InterPro"/>
</dbReference>
<keyword evidence="6 9" id="KW-0067">ATP-binding</keyword>
<dbReference type="PROSITE" id="PS00211">
    <property type="entry name" value="ABC_TRANSPORTER_1"/>
    <property type="match status" value="1"/>
</dbReference>
<comment type="caution">
    <text evidence="9">The sequence shown here is derived from an EMBL/GenBank/DDBJ whole genome shotgun (WGS) entry which is preliminary data.</text>
</comment>
<dbReference type="Gene3D" id="3.40.50.300">
    <property type="entry name" value="P-loop containing nucleotide triphosphate hydrolases"/>
    <property type="match status" value="1"/>
</dbReference>
<dbReference type="FunFam" id="3.40.50.300:FF:000016">
    <property type="entry name" value="Oligopeptide ABC transporter ATP-binding component"/>
    <property type="match status" value="1"/>
</dbReference>
<dbReference type="PANTHER" id="PTHR43297:SF2">
    <property type="entry name" value="DIPEPTIDE TRANSPORT ATP-BINDING PROTEIN DPPD"/>
    <property type="match status" value="1"/>
</dbReference>
<organism evidence="9 10">
    <name type="scientific">Achromobacter spanius</name>
    <dbReference type="NCBI Taxonomy" id="217203"/>
    <lineage>
        <taxon>Bacteria</taxon>
        <taxon>Pseudomonadati</taxon>
        <taxon>Pseudomonadota</taxon>
        <taxon>Betaproteobacteria</taxon>
        <taxon>Burkholderiales</taxon>
        <taxon>Alcaligenaceae</taxon>
        <taxon>Achromobacter</taxon>
    </lineage>
</organism>
<gene>
    <name evidence="9" type="ORF">AFM18_26675</name>
</gene>
<protein>
    <submittedName>
        <fullName evidence="9">Peptide ABC transporter ATP-binding protein</fullName>
    </submittedName>
</protein>
<keyword evidence="3" id="KW-0813">Transport</keyword>
<dbReference type="SUPFAM" id="SSF52540">
    <property type="entry name" value="P-loop containing nucleoside triphosphate hydrolases"/>
    <property type="match status" value="1"/>
</dbReference>
<evidence type="ECO:0000256" key="1">
    <source>
        <dbReference type="ARBA" id="ARBA00004417"/>
    </source>
</evidence>
<dbReference type="AlphaFoldDB" id="A0AAW3HX93"/>
<dbReference type="InterPro" id="IPR027417">
    <property type="entry name" value="P-loop_NTPase"/>
</dbReference>
<keyword evidence="5" id="KW-0547">Nucleotide-binding</keyword>
<evidence type="ECO:0000256" key="4">
    <source>
        <dbReference type="ARBA" id="ARBA00022475"/>
    </source>
</evidence>
<evidence type="ECO:0000313" key="10">
    <source>
        <dbReference type="Proteomes" id="UP000037511"/>
    </source>
</evidence>
<feature type="domain" description="ABC transporter" evidence="8">
    <location>
        <begin position="16"/>
        <end position="267"/>
    </location>
</feature>
<dbReference type="SMART" id="SM00382">
    <property type="entry name" value="AAA"/>
    <property type="match status" value="1"/>
</dbReference>
<evidence type="ECO:0000256" key="7">
    <source>
        <dbReference type="ARBA" id="ARBA00023136"/>
    </source>
</evidence>
<evidence type="ECO:0000259" key="8">
    <source>
        <dbReference type="PROSITE" id="PS50893"/>
    </source>
</evidence>
<evidence type="ECO:0000256" key="2">
    <source>
        <dbReference type="ARBA" id="ARBA00005417"/>
    </source>
</evidence>
<keyword evidence="4" id="KW-1003">Cell membrane</keyword>
<dbReference type="PANTHER" id="PTHR43297">
    <property type="entry name" value="OLIGOPEPTIDE TRANSPORT ATP-BINDING PROTEIN APPD"/>
    <property type="match status" value="1"/>
</dbReference>
<dbReference type="InterPro" id="IPR003593">
    <property type="entry name" value="AAA+_ATPase"/>
</dbReference>
<dbReference type="Pfam" id="PF08352">
    <property type="entry name" value="oligo_HPY"/>
    <property type="match status" value="1"/>
</dbReference>
<evidence type="ECO:0000256" key="6">
    <source>
        <dbReference type="ARBA" id="ARBA00022840"/>
    </source>
</evidence>
<accession>A0AAW3HX93</accession>
<evidence type="ECO:0000256" key="3">
    <source>
        <dbReference type="ARBA" id="ARBA00022448"/>
    </source>
</evidence>
<sequence>MALSPANAVAPGDVLLEVDNLRTYFDTVSGTVRSVDGVSYQVRAGRTLGVVGESGCGKSVTALSILRLVPTPPGRFAGGQIRYRGTDLLSLTEKQMRQIRGNRISMIFQEPMTSLNPVLTVGRQIAETVMVHQKLSRRDAYRRAEEMLRLVQIAEPERRVHEYPYQLSGGMRQRVMIALALACNPEVLIADEPTTALDVTIQAQIVDLLRNLQKTLGMGIVLITHDLGVVAECCDRVAVMYAGRKVEEAPVAELFDRPLHPYTRALMGSMPSMNAATQRLAEIPGMVPAPSELGKGCSFAPRCTYATERCRVEAPELTTHGDDHVVACHEVARVAAQPAPQAASIPASSADLTGVQA</sequence>
<name>A0AAW3HX93_9BURK</name>
<dbReference type="GO" id="GO:0055085">
    <property type="term" value="P:transmembrane transport"/>
    <property type="evidence" value="ECO:0007669"/>
    <property type="project" value="UniProtKB-ARBA"/>
</dbReference>
<dbReference type="InterPro" id="IPR013563">
    <property type="entry name" value="Oligopep_ABC_C"/>
</dbReference>
<dbReference type="CDD" id="cd03257">
    <property type="entry name" value="ABC_NikE_OppD_transporters"/>
    <property type="match status" value="1"/>
</dbReference>
<dbReference type="GO" id="GO:0016887">
    <property type="term" value="F:ATP hydrolysis activity"/>
    <property type="evidence" value="ECO:0007669"/>
    <property type="project" value="InterPro"/>
</dbReference>
<dbReference type="Proteomes" id="UP000037511">
    <property type="component" value="Unassembled WGS sequence"/>
</dbReference>
<dbReference type="EMBL" id="LGVG01000056">
    <property type="protein sequence ID" value="KNE23768.1"/>
    <property type="molecule type" value="Genomic_DNA"/>
</dbReference>
<comment type="subcellular location">
    <subcellularLocation>
        <location evidence="1">Cell inner membrane</location>
        <topology evidence="1">Peripheral membrane protein</topology>
    </subcellularLocation>
</comment>
<dbReference type="InterPro" id="IPR003439">
    <property type="entry name" value="ABC_transporter-like_ATP-bd"/>
</dbReference>
<dbReference type="PROSITE" id="PS50893">
    <property type="entry name" value="ABC_TRANSPORTER_2"/>
    <property type="match status" value="1"/>
</dbReference>
<keyword evidence="7" id="KW-0472">Membrane</keyword>
<dbReference type="GO" id="GO:0005524">
    <property type="term" value="F:ATP binding"/>
    <property type="evidence" value="ECO:0007669"/>
    <property type="project" value="UniProtKB-KW"/>
</dbReference>
<proteinExistence type="inferred from homology"/>
<dbReference type="GO" id="GO:0005886">
    <property type="term" value="C:plasma membrane"/>
    <property type="evidence" value="ECO:0007669"/>
    <property type="project" value="UniProtKB-SubCell"/>
</dbReference>
<evidence type="ECO:0000313" key="9">
    <source>
        <dbReference type="EMBL" id="KNE23768.1"/>
    </source>
</evidence>
<dbReference type="NCBIfam" id="TIGR01727">
    <property type="entry name" value="oligo_HPY"/>
    <property type="match status" value="1"/>
</dbReference>